<dbReference type="Pfam" id="PF22845">
    <property type="entry name" value="DUF3097_N"/>
    <property type="match status" value="1"/>
</dbReference>
<dbReference type="InterPro" id="IPR021447">
    <property type="entry name" value="DUF3097_C"/>
</dbReference>
<evidence type="ECO:0000259" key="2">
    <source>
        <dbReference type="Pfam" id="PF11296"/>
    </source>
</evidence>
<sequence length="289" mass="31103">MHDRYGSDVLSSSPGAPDGSAHHRRRPTSAPVPAETGLVVEEVGSGWVGAVTRVEKSGGVHLVVLEDRRGKVRSFPLGPGFWVDGQPVELTAPVTSRAPAAPTRTASGSVAVHGARARVARGSRIWVEGKHDAELVEKVWGDDLRIEGVVVEMLDGVDHLAEALAEFDPTPDRRVGVLVDHLVPGAKEQRIAADALRTVPDGTVLVLGHPYVDVWQAVKPARVGLDAWPTIDRGTEWKRGILAELGWPADTTADVGRAWQRILASVRDFRDLDPALLGRVEELIDFVTA</sequence>
<name>A0ABP8YHM8_9MICO</name>
<evidence type="ECO:0000313" key="5">
    <source>
        <dbReference type="Proteomes" id="UP001500956"/>
    </source>
</evidence>
<evidence type="ECO:0000313" key="4">
    <source>
        <dbReference type="EMBL" id="GAA4729432.1"/>
    </source>
</evidence>
<proteinExistence type="predicted"/>
<organism evidence="4 5">
    <name type="scientific">Isoptericola chiayiensis</name>
    <dbReference type="NCBI Taxonomy" id="579446"/>
    <lineage>
        <taxon>Bacteria</taxon>
        <taxon>Bacillati</taxon>
        <taxon>Actinomycetota</taxon>
        <taxon>Actinomycetes</taxon>
        <taxon>Micrococcales</taxon>
        <taxon>Promicromonosporaceae</taxon>
        <taxon>Isoptericola</taxon>
    </lineage>
</organism>
<keyword evidence="5" id="KW-1185">Reference proteome</keyword>
<evidence type="ECO:0000256" key="1">
    <source>
        <dbReference type="SAM" id="MobiDB-lite"/>
    </source>
</evidence>
<comment type="caution">
    <text evidence="4">The sequence shown here is derived from an EMBL/GenBank/DDBJ whole genome shotgun (WGS) entry which is preliminary data.</text>
</comment>
<accession>A0ABP8YHM8</accession>
<protein>
    <submittedName>
        <fullName evidence="4">DUF3097 domain-containing protein</fullName>
    </submittedName>
</protein>
<dbReference type="RefSeq" id="WP_172150250.1">
    <property type="nucleotide sequence ID" value="NZ_BAABID010000008.1"/>
</dbReference>
<dbReference type="InterPro" id="IPR053883">
    <property type="entry name" value="DUF3097_N"/>
</dbReference>
<dbReference type="Pfam" id="PF11296">
    <property type="entry name" value="DUF3097_C"/>
    <property type="match status" value="1"/>
</dbReference>
<feature type="domain" description="DUF3097" evidence="2">
    <location>
        <begin position="123"/>
        <end position="288"/>
    </location>
</feature>
<dbReference type="Proteomes" id="UP001500956">
    <property type="component" value="Unassembled WGS sequence"/>
</dbReference>
<dbReference type="EMBL" id="BAABID010000008">
    <property type="protein sequence ID" value="GAA4729432.1"/>
    <property type="molecule type" value="Genomic_DNA"/>
</dbReference>
<evidence type="ECO:0000259" key="3">
    <source>
        <dbReference type="Pfam" id="PF22845"/>
    </source>
</evidence>
<feature type="domain" description="DUF3097" evidence="3">
    <location>
        <begin position="32"/>
        <end position="93"/>
    </location>
</feature>
<feature type="region of interest" description="Disordered" evidence="1">
    <location>
        <begin position="1"/>
        <end position="37"/>
    </location>
</feature>
<gene>
    <name evidence="4" type="ORF">GCM10023216_21210</name>
</gene>
<reference evidence="5" key="1">
    <citation type="journal article" date="2019" name="Int. J. Syst. Evol. Microbiol.">
        <title>The Global Catalogue of Microorganisms (GCM) 10K type strain sequencing project: providing services to taxonomists for standard genome sequencing and annotation.</title>
        <authorList>
            <consortium name="The Broad Institute Genomics Platform"/>
            <consortium name="The Broad Institute Genome Sequencing Center for Infectious Disease"/>
            <person name="Wu L."/>
            <person name="Ma J."/>
        </authorList>
    </citation>
    <scope>NUCLEOTIDE SEQUENCE [LARGE SCALE GENOMIC DNA]</scope>
    <source>
        <strain evidence="5">JCM 18063</strain>
    </source>
</reference>